<evidence type="ECO:0000256" key="1">
    <source>
        <dbReference type="SAM" id="MobiDB-lite"/>
    </source>
</evidence>
<evidence type="ECO:0000313" key="2">
    <source>
        <dbReference type="EMBL" id="RYU41319.1"/>
    </source>
</evidence>
<dbReference type="EMBL" id="SEZJ01000030">
    <property type="protein sequence ID" value="RYU41319.1"/>
    <property type="molecule type" value="Genomic_DNA"/>
</dbReference>
<name>A0A4Q5KAF1_9GAMM</name>
<gene>
    <name evidence="2" type="ORF">ERW49_18750</name>
</gene>
<feature type="region of interest" description="Disordered" evidence="1">
    <location>
        <begin position="1"/>
        <end position="32"/>
    </location>
</feature>
<sequence>MTITKTVRLGRPPVLNPKPPAQRTRESKQRSKAKGCVDYNLIVDPMIDELFNQLRHDAGFGPREKSQFFAALILRVSNKPWLGPKFSLPIEVGV</sequence>
<dbReference type="AlphaFoldDB" id="A0A4Q5KAF1"/>
<proteinExistence type="predicted"/>
<reference evidence="2 3" key="1">
    <citation type="submission" date="2019-02" db="EMBL/GenBank/DDBJ databases">
        <title>Genome sequences of Aliivibrio finisterrensis strains from farmed Atlantic salmon.</title>
        <authorList>
            <person name="Bowman J.P."/>
        </authorList>
    </citation>
    <scope>NUCLEOTIDE SEQUENCE [LARGE SCALE GENOMIC DNA]</scope>
    <source>
        <strain evidence="2 3">A32</strain>
    </source>
</reference>
<dbReference type="OrthoDB" id="5918527at2"/>
<comment type="caution">
    <text evidence="2">The sequence shown here is derived from an EMBL/GenBank/DDBJ whole genome shotgun (WGS) entry which is preliminary data.</text>
</comment>
<accession>A0A4Q5KAF1</accession>
<dbReference type="Proteomes" id="UP000293465">
    <property type="component" value="Unassembled WGS sequence"/>
</dbReference>
<dbReference type="GeneID" id="56277104"/>
<dbReference type="RefSeq" id="WP_130088383.1">
    <property type="nucleotide sequence ID" value="NZ_SEZJ01000030.1"/>
</dbReference>
<evidence type="ECO:0000313" key="3">
    <source>
        <dbReference type="Proteomes" id="UP000293465"/>
    </source>
</evidence>
<organism evidence="2 3">
    <name type="scientific">Aliivibrio finisterrensis</name>
    <dbReference type="NCBI Taxonomy" id="511998"/>
    <lineage>
        <taxon>Bacteria</taxon>
        <taxon>Pseudomonadati</taxon>
        <taxon>Pseudomonadota</taxon>
        <taxon>Gammaproteobacteria</taxon>
        <taxon>Vibrionales</taxon>
        <taxon>Vibrionaceae</taxon>
        <taxon>Aliivibrio</taxon>
    </lineage>
</organism>
<protein>
    <submittedName>
        <fullName evidence="2">Uncharacterized protein</fullName>
    </submittedName>
</protein>